<dbReference type="PANTHER" id="PTHR43194:SF2">
    <property type="entry name" value="PEROXISOMAL MEMBRANE PROTEIN LPX1"/>
    <property type="match status" value="1"/>
</dbReference>
<dbReference type="InterPro" id="IPR000073">
    <property type="entry name" value="AB_hydrolase_1"/>
</dbReference>
<sequence>MTTVVQRWILDSDHSDAAMFVETRAPDSPRGPTVVLVHGGGGQGTDWGTTPDGRPGWGDLLVEQGFRVHIVDRPGHGRSPGRTPAPAAVDMTARVFAPGARSDHTQWPGPGGVDDPAVRILAASATGLPADLAAAQRVDARLLVSLLEELGPSVVVAHSLGACAAWLVAESRPDLVSAVVALEPAGPPYLDMPGTPLRLPAGITAAPLFDGERAAGLTSVPVAIVESDTSSMGAACGPVADFLRRAGVAVDHVVLAECGLRGNGHGLALELDNREVLGVVLDWIAANARTPFPLPDTGEHS</sequence>
<dbReference type="RefSeq" id="WP_204870086.1">
    <property type="nucleotide sequence ID" value="NZ_JAFBBK010000001.1"/>
</dbReference>
<evidence type="ECO:0000313" key="3">
    <source>
        <dbReference type="Proteomes" id="UP000703038"/>
    </source>
</evidence>
<dbReference type="Proteomes" id="UP000703038">
    <property type="component" value="Unassembled WGS sequence"/>
</dbReference>
<reference evidence="2 3" key="1">
    <citation type="submission" date="2021-01" db="EMBL/GenBank/DDBJ databases">
        <title>Genomics of switchgrass bacterial isolates.</title>
        <authorList>
            <person name="Shade A."/>
        </authorList>
    </citation>
    <scope>NUCLEOTIDE SEQUENCE [LARGE SCALE GENOMIC DNA]</scope>
    <source>
        <strain evidence="2 3">PvP111</strain>
    </source>
</reference>
<gene>
    <name evidence="2" type="ORF">JOE42_004158</name>
</gene>
<protein>
    <submittedName>
        <fullName evidence="2">Pimeloyl-ACP methyl ester carboxylesterase</fullName>
    </submittedName>
</protein>
<organism evidence="2 3">
    <name type="scientific">Rhodococcoides corynebacterioides</name>
    <dbReference type="NCBI Taxonomy" id="53972"/>
    <lineage>
        <taxon>Bacteria</taxon>
        <taxon>Bacillati</taxon>
        <taxon>Actinomycetota</taxon>
        <taxon>Actinomycetes</taxon>
        <taxon>Mycobacteriales</taxon>
        <taxon>Nocardiaceae</taxon>
        <taxon>Rhodococcoides</taxon>
    </lineage>
</organism>
<comment type="caution">
    <text evidence="2">The sequence shown here is derived from an EMBL/GenBank/DDBJ whole genome shotgun (WGS) entry which is preliminary data.</text>
</comment>
<dbReference type="EMBL" id="JAFBBK010000001">
    <property type="protein sequence ID" value="MBM7417425.1"/>
    <property type="molecule type" value="Genomic_DNA"/>
</dbReference>
<accession>A0ABS2L0L0</accession>
<proteinExistence type="predicted"/>
<dbReference type="InterPro" id="IPR050228">
    <property type="entry name" value="Carboxylesterase_BioH"/>
</dbReference>
<feature type="domain" description="AB hydrolase-1" evidence="1">
    <location>
        <begin position="32"/>
        <end position="191"/>
    </location>
</feature>
<keyword evidence="3" id="KW-1185">Reference proteome</keyword>
<dbReference type="InterPro" id="IPR029058">
    <property type="entry name" value="AB_hydrolase_fold"/>
</dbReference>
<dbReference type="Gene3D" id="3.40.50.1820">
    <property type="entry name" value="alpha/beta hydrolase"/>
    <property type="match status" value="1"/>
</dbReference>
<dbReference type="Pfam" id="PF00561">
    <property type="entry name" value="Abhydrolase_1"/>
    <property type="match status" value="1"/>
</dbReference>
<dbReference type="SUPFAM" id="SSF53474">
    <property type="entry name" value="alpha/beta-Hydrolases"/>
    <property type="match status" value="1"/>
</dbReference>
<dbReference type="PANTHER" id="PTHR43194">
    <property type="entry name" value="HYDROLASE ALPHA/BETA FOLD FAMILY"/>
    <property type="match status" value="1"/>
</dbReference>
<name>A0ABS2L0L0_9NOCA</name>
<evidence type="ECO:0000259" key="1">
    <source>
        <dbReference type="Pfam" id="PF00561"/>
    </source>
</evidence>
<evidence type="ECO:0000313" key="2">
    <source>
        <dbReference type="EMBL" id="MBM7417425.1"/>
    </source>
</evidence>